<organism evidence="1">
    <name type="scientific">uncultured Desulfovibrio sp</name>
    <dbReference type="NCBI Taxonomy" id="167968"/>
    <lineage>
        <taxon>Bacteria</taxon>
        <taxon>Pseudomonadati</taxon>
        <taxon>Thermodesulfobacteriota</taxon>
        <taxon>Desulfovibrionia</taxon>
        <taxon>Desulfovibrionales</taxon>
        <taxon>Desulfovibrionaceae</taxon>
        <taxon>Desulfovibrio</taxon>
        <taxon>environmental samples</taxon>
    </lineage>
</organism>
<evidence type="ECO:0000313" key="1">
    <source>
        <dbReference type="EMBL" id="SBV96703.1"/>
    </source>
</evidence>
<dbReference type="AlphaFoldDB" id="A0A212JB50"/>
<accession>A0A212JB50</accession>
<dbReference type="EMBL" id="FLUP01000001">
    <property type="protein sequence ID" value="SBV96703.1"/>
    <property type="molecule type" value="Genomic_DNA"/>
</dbReference>
<gene>
    <name evidence="1" type="ORF">KM92DES2_10827</name>
</gene>
<name>A0A212JB50_9BACT</name>
<protein>
    <submittedName>
        <fullName evidence="1">Putative bacteriophage lysis protein (Modular protein)</fullName>
    </submittedName>
</protein>
<sequence>MLQPFERSELRMKTAIGRVEGQPTESLSLSVTPLRGRTATARRLMLRASILPVLATLYLPMLWQEHQAYSPDFYDPSIYAGQVEQETCYGLTDKRCWNPKTEMKTSREYGFGLGQITIAYDSAGRERFNNFRDIKALHSSLKSWKWEDRYNPRLQLRALILKNRFNWNALQGTATDEDHAAMMLAAYNGGLGGVLQDRAYCRQVKGCDQTRWAGHVETHSRKSRNSLGKEYAGASAFSITRAYVRNIMAEKRHRYRPALATIAAGGTL</sequence>
<dbReference type="RefSeq" id="WP_227118619.1">
    <property type="nucleotide sequence ID" value="NZ_LT598928.1"/>
</dbReference>
<dbReference type="Gene3D" id="1.10.530.10">
    <property type="match status" value="1"/>
</dbReference>
<reference evidence="1" key="1">
    <citation type="submission" date="2016-04" db="EMBL/GenBank/DDBJ databases">
        <authorList>
            <person name="Evans L.H."/>
            <person name="Alamgir A."/>
            <person name="Owens N."/>
            <person name="Weber N.D."/>
            <person name="Virtaneva K."/>
            <person name="Barbian K."/>
            <person name="Babar A."/>
            <person name="Rosenke K."/>
        </authorList>
    </citation>
    <scope>NUCLEOTIDE SEQUENCE</scope>
    <source>
        <strain evidence="1">92-2</strain>
    </source>
</reference>
<dbReference type="InterPro" id="IPR023346">
    <property type="entry name" value="Lysozyme-like_dom_sf"/>
</dbReference>
<proteinExistence type="predicted"/>
<dbReference type="SUPFAM" id="SSF53955">
    <property type="entry name" value="Lysozyme-like"/>
    <property type="match status" value="1"/>
</dbReference>